<comment type="caution">
    <text evidence="1">The sequence shown here is derived from an EMBL/GenBank/DDBJ whole genome shotgun (WGS) entry which is preliminary data.</text>
</comment>
<dbReference type="AlphaFoldDB" id="A0A0M0JI63"/>
<sequence length="468" mass="53197">MRMLFFRGRRMRGELSGLRFPVKLTDLTDARDGPAVLTAMLRHGGHLPAGVRVARITDEAAVIRDGVKGDKGVITVEYYTDEPHLVAAVDLKVMLPPSTFFVKFNVSRLSGMRLLVDTSECAKCEAIFYTHLAHRLPMEVRTPKCYFVDYSELSGEFVLLSEQVRFGEGALLPLKHRIRDSARLDEQRAFVLSGGTLNATFWAGAPIGLPLHVLEAIPRFEETHRRMWVVAQALARFGGLHHTANRTLKGRVGVSEAFMTWRPPPELLGRERELIRDMPEILTSLCDPSTGLVAYGHNDITTDNVFFLREGGLFFLRFGLFDWQQSCFNNVGQEWAWNWHWLEPDFLDQHEDELIELLLTTYQKQGRRVAKADFLRAYVLGTAQMYVWGGGGLQALMGRLHSRGLLEGLQPDDARTRDGSVTDPKLLELFVGAEMTRRTFTNVCRIMRRHDFVGAWQRWQKEHGVLSS</sequence>
<dbReference type="SUPFAM" id="SSF56112">
    <property type="entry name" value="Protein kinase-like (PK-like)"/>
    <property type="match status" value="1"/>
</dbReference>
<protein>
    <recommendedName>
        <fullName evidence="3">Aminoglycoside phosphotransferase domain-containing protein</fullName>
    </recommendedName>
</protein>
<dbReference type="Proteomes" id="UP000037460">
    <property type="component" value="Unassembled WGS sequence"/>
</dbReference>
<keyword evidence="2" id="KW-1185">Reference proteome</keyword>
<proteinExistence type="predicted"/>
<organism evidence="1 2">
    <name type="scientific">Chrysochromulina tobinii</name>
    <dbReference type="NCBI Taxonomy" id="1460289"/>
    <lineage>
        <taxon>Eukaryota</taxon>
        <taxon>Haptista</taxon>
        <taxon>Haptophyta</taxon>
        <taxon>Prymnesiophyceae</taxon>
        <taxon>Prymnesiales</taxon>
        <taxon>Chrysochromulinaceae</taxon>
        <taxon>Chrysochromulina</taxon>
    </lineage>
</organism>
<evidence type="ECO:0000313" key="1">
    <source>
        <dbReference type="EMBL" id="KOO26301.1"/>
    </source>
</evidence>
<dbReference type="EMBL" id="JWZX01002870">
    <property type="protein sequence ID" value="KOO26301.1"/>
    <property type="molecule type" value="Genomic_DNA"/>
</dbReference>
<dbReference type="OrthoDB" id="415409at2759"/>
<name>A0A0M0JI63_9EUKA</name>
<gene>
    <name evidence="1" type="ORF">Ctob_009597</name>
</gene>
<evidence type="ECO:0000313" key="2">
    <source>
        <dbReference type="Proteomes" id="UP000037460"/>
    </source>
</evidence>
<reference evidence="2" key="1">
    <citation type="journal article" date="2015" name="PLoS Genet.">
        <title>Genome Sequence and Transcriptome Analyses of Chrysochromulina tobin: Metabolic Tools for Enhanced Algal Fitness in the Prominent Order Prymnesiales (Haptophyceae).</title>
        <authorList>
            <person name="Hovde B.T."/>
            <person name="Deodato C.R."/>
            <person name="Hunsperger H.M."/>
            <person name="Ryken S.A."/>
            <person name="Yost W."/>
            <person name="Jha R.K."/>
            <person name="Patterson J."/>
            <person name="Monnat R.J. Jr."/>
            <person name="Barlow S.B."/>
            <person name="Starkenburg S.R."/>
            <person name="Cattolico R.A."/>
        </authorList>
    </citation>
    <scope>NUCLEOTIDE SEQUENCE</scope>
    <source>
        <strain evidence="2">CCMP291</strain>
    </source>
</reference>
<dbReference type="InterPro" id="IPR011009">
    <property type="entry name" value="Kinase-like_dom_sf"/>
</dbReference>
<evidence type="ECO:0008006" key="3">
    <source>
        <dbReference type="Google" id="ProtNLM"/>
    </source>
</evidence>
<accession>A0A0M0JI63</accession>